<keyword evidence="10" id="KW-0807">Transducer</keyword>
<dbReference type="AlphaFoldDB" id="A0A6J1W7I4"/>
<keyword evidence="3" id="KW-1003">Cell membrane</keyword>
<evidence type="ECO:0000256" key="3">
    <source>
        <dbReference type="ARBA" id="ARBA00022475"/>
    </source>
</evidence>
<evidence type="ECO:0000256" key="6">
    <source>
        <dbReference type="ARBA" id="ARBA00023040"/>
    </source>
</evidence>
<evidence type="ECO:0000256" key="4">
    <source>
        <dbReference type="ARBA" id="ARBA00022692"/>
    </source>
</evidence>
<evidence type="ECO:0000259" key="14">
    <source>
        <dbReference type="PROSITE" id="PS50261"/>
    </source>
</evidence>
<dbReference type="GO" id="GO:0017046">
    <property type="term" value="F:peptide hormone binding"/>
    <property type="evidence" value="ECO:0007669"/>
    <property type="project" value="TreeGrafter"/>
</dbReference>
<feature type="signal peptide" evidence="12">
    <location>
        <begin position="1"/>
        <end position="20"/>
    </location>
</feature>
<dbReference type="InterPro" id="IPR000832">
    <property type="entry name" value="GPCR_2_secretin-like"/>
</dbReference>
<protein>
    <submittedName>
        <fullName evidence="16">Gastric inhibitory polypeptide receptor-like</fullName>
    </submittedName>
</protein>
<comment type="similarity">
    <text evidence="2">Belongs to the G-protein coupled receptor 2 family.</text>
</comment>
<dbReference type="PROSITE" id="PS50227">
    <property type="entry name" value="G_PROTEIN_RECEP_F2_3"/>
    <property type="match status" value="1"/>
</dbReference>
<evidence type="ECO:0000256" key="12">
    <source>
        <dbReference type="SAM" id="SignalP"/>
    </source>
</evidence>
<keyword evidence="5 11" id="KW-1133">Transmembrane helix</keyword>
<dbReference type="RefSeq" id="XP_026548359.1">
    <property type="nucleotide sequence ID" value="XM_026692574.1"/>
</dbReference>
<dbReference type="InterPro" id="IPR017981">
    <property type="entry name" value="GPCR_2-like_7TM"/>
</dbReference>
<keyword evidence="15" id="KW-1185">Reference proteome</keyword>
<reference evidence="16" key="1">
    <citation type="submission" date="2025-08" db="UniProtKB">
        <authorList>
            <consortium name="RefSeq"/>
        </authorList>
    </citation>
    <scope>IDENTIFICATION</scope>
</reference>
<keyword evidence="7 11" id="KW-0472">Membrane</keyword>
<dbReference type="Gene3D" id="4.10.1240.10">
    <property type="entry name" value="GPCR, family 2, extracellular hormone receptor domain"/>
    <property type="match status" value="1"/>
</dbReference>
<dbReference type="GeneID" id="113430083"/>
<evidence type="ECO:0000256" key="8">
    <source>
        <dbReference type="ARBA" id="ARBA00023170"/>
    </source>
</evidence>
<dbReference type="Pfam" id="PF02793">
    <property type="entry name" value="HRM"/>
    <property type="match status" value="1"/>
</dbReference>
<dbReference type="PANTHER" id="PTHR45620:SF5">
    <property type="entry name" value="GASTRIC INHIBITORY POLYPEPTIDE RECEPTOR"/>
    <property type="match status" value="1"/>
</dbReference>
<feature type="domain" description="G-protein coupled receptors family 2 profile 1" evidence="13">
    <location>
        <begin position="40"/>
        <end position="123"/>
    </location>
</feature>
<dbReference type="SMART" id="SM00008">
    <property type="entry name" value="HormR"/>
    <property type="match status" value="1"/>
</dbReference>
<feature type="domain" description="G-protein coupled receptors family 2 profile 2" evidence="14">
    <location>
        <begin position="138"/>
        <end position="191"/>
    </location>
</feature>
<dbReference type="Pfam" id="PF00002">
    <property type="entry name" value="7tm_2"/>
    <property type="match status" value="1"/>
</dbReference>
<keyword evidence="8" id="KW-0675">Receptor</keyword>
<dbReference type="PROSITE" id="PS50261">
    <property type="entry name" value="G_PROTEIN_RECEP_F2_4"/>
    <property type="match status" value="1"/>
</dbReference>
<evidence type="ECO:0000259" key="13">
    <source>
        <dbReference type="PROSITE" id="PS50227"/>
    </source>
</evidence>
<evidence type="ECO:0000256" key="10">
    <source>
        <dbReference type="ARBA" id="ARBA00023224"/>
    </source>
</evidence>
<evidence type="ECO:0000313" key="16">
    <source>
        <dbReference type="RefSeq" id="XP_026548359.1"/>
    </source>
</evidence>
<keyword evidence="6" id="KW-0297">G-protein coupled receptor</keyword>
<proteinExistence type="inferred from homology"/>
<keyword evidence="9" id="KW-0325">Glycoprotein</keyword>
<dbReference type="Proteomes" id="UP000504612">
    <property type="component" value="Unplaced"/>
</dbReference>
<dbReference type="InterPro" id="IPR017983">
    <property type="entry name" value="GPCR_2_secretin-like_CS"/>
</dbReference>
<dbReference type="SUPFAM" id="SSF111418">
    <property type="entry name" value="Hormone receptor domain"/>
    <property type="match status" value="1"/>
</dbReference>
<keyword evidence="12" id="KW-0732">Signal</keyword>
<evidence type="ECO:0000313" key="15">
    <source>
        <dbReference type="Proteomes" id="UP000504612"/>
    </source>
</evidence>
<dbReference type="InterPro" id="IPR036445">
    <property type="entry name" value="GPCR_2_extracell_dom_sf"/>
</dbReference>
<gene>
    <name evidence="16" type="primary">LOC113430083</name>
</gene>
<feature type="non-terminal residue" evidence="16">
    <location>
        <position position="214"/>
    </location>
</feature>
<dbReference type="PROSITE" id="PS00649">
    <property type="entry name" value="G_PROTEIN_RECEP_F2_1"/>
    <property type="match status" value="1"/>
</dbReference>
<evidence type="ECO:0000256" key="2">
    <source>
        <dbReference type="ARBA" id="ARBA00005314"/>
    </source>
</evidence>
<evidence type="ECO:0000256" key="9">
    <source>
        <dbReference type="ARBA" id="ARBA00023180"/>
    </source>
</evidence>
<evidence type="ECO:0000256" key="5">
    <source>
        <dbReference type="ARBA" id="ARBA00022989"/>
    </source>
</evidence>
<dbReference type="FunFam" id="4.10.1240.10:FF:000009">
    <property type="entry name" value="Glucagon receptor"/>
    <property type="match status" value="1"/>
</dbReference>
<dbReference type="PRINTS" id="PR00249">
    <property type="entry name" value="GPCRSECRETIN"/>
</dbReference>
<dbReference type="GO" id="GO:0005886">
    <property type="term" value="C:plasma membrane"/>
    <property type="evidence" value="ECO:0007669"/>
    <property type="project" value="UniProtKB-SubCell"/>
</dbReference>
<organism evidence="15 16">
    <name type="scientific">Notechis scutatus</name>
    <name type="common">mainland tiger snake</name>
    <dbReference type="NCBI Taxonomy" id="8663"/>
    <lineage>
        <taxon>Eukaryota</taxon>
        <taxon>Metazoa</taxon>
        <taxon>Chordata</taxon>
        <taxon>Craniata</taxon>
        <taxon>Vertebrata</taxon>
        <taxon>Euteleostomi</taxon>
        <taxon>Lepidosauria</taxon>
        <taxon>Squamata</taxon>
        <taxon>Bifurcata</taxon>
        <taxon>Unidentata</taxon>
        <taxon>Episquamata</taxon>
        <taxon>Toxicofera</taxon>
        <taxon>Serpentes</taxon>
        <taxon>Colubroidea</taxon>
        <taxon>Elapidae</taxon>
        <taxon>Hydrophiinae</taxon>
        <taxon>Notechis</taxon>
    </lineage>
</organism>
<dbReference type="Gene3D" id="1.20.1070.10">
    <property type="entry name" value="Rhodopsin 7-helix transmembrane proteins"/>
    <property type="match status" value="1"/>
</dbReference>
<dbReference type="GO" id="GO:0007188">
    <property type="term" value="P:adenylate cyclase-modulating G protein-coupled receptor signaling pathway"/>
    <property type="evidence" value="ECO:0007669"/>
    <property type="project" value="TreeGrafter"/>
</dbReference>
<evidence type="ECO:0000256" key="11">
    <source>
        <dbReference type="SAM" id="Phobius"/>
    </source>
</evidence>
<evidence type="ECO:0000256" key="1">
    <source>
        <dbReference type="ARBA" id="ARBA00004651"/>
    </source>
</evidence>
<dbReference type="PANTHER" id="PTHR45620">
    <property type="entry name" value="PDF RECEPTOR-LIKE PROTEIN-RELATED"/>
    <property type="match status" value="1"/>
</dbReference>
<dbReference type="GO" id="GO:0008528">
    <property type="term" value="F:G protein-coupled peptide receptor activity"/>
    <property type="evidence" value="ECO:0007669"/>
    <property type="project" value="TreeGrafter"/>
</dbReference>
<dbReference type="GO" id="GO:0007166">
    <property type="term" value="P:cell surface receptor signaling pathway"/>
    <property type="evidence" value="ECO:0007669"/>
    <property type="project" value="InterPro"/>
</dbReference>
<dbReference type="KEGG" id="nss:113430083"/>
<feature type="chain" id="PRO_5026971714" evidence="12">
    <location>
        <begin position="21"/>
        <end position="214"/>
    </location>
</feature>
<dbReference type="InterPro" id="IPR001879">
    <property type="entry name" value="GPCR_2_extracellular_dom"/>
</dbReference>
<name>A0A6J1W7I4_9SAUR</name>
<accession>A0A6J1W7I4</accession>
<comment type="subcellular location">
    <subcellularLocation>
        <location evidence="1">Cell membrane</location>
        <topology evidence="1">Multi-pass membrane protein</topology>
    </subcellularLocation>
</comment>
<dbReference type="GO" id="GO:0016519">
    <property type="term" value="F:gastric inhibitory peptide receptor activity"/>
    <property type="evidence" value="ECO:0007669"/>
    <property type="project" value="TreeGrafter"/>
</dbReference>
<dbReference type="InterPro" id="IPR050332">
    <property type="entry name" value="GPCR_2"/>
</dbReference>
<sequence length="214" mass="24767">MQKTLELFLLLIQIYQTIEAHPTGSSLQEMLEAWQGYQEACIRKMTEEPQPTGLVCNRTFDMYACWDDALPNTSAQVPCPWYLPWHQQVQDGFVFQKCGADGQWVVDASGLPWRDHSQCVGPDDDLPLQKRLWILEQFRWMYTVGYSLSLVSLLVALTLLAAFRKLRCMRNFIHMNLFLSHVLRAAAILLRDSLLWLHFPRGLQVDLSALPRDQ</sequence>
<evidence type="ECO:0000256" key="7">
    <source>
        <dbReference type="ARBA" id="ARBA00023136"/>
    </source>
</evidence>
<feature type="transmembrane region" description="Helical" evidence="11">
    <location>
        <begin position="140"/>
        <end position="163"/>
    </location>
</feature>
<keyword evidence="4 11" id="KW-0812">Transmembrane</keyword>